<dbReference type="EMBL" id="CM017624">
    <property type="protein sequence ID" value="TYH83937.1"/>
    <property type="molecule type" value="Genomic_DNA"/>
</dbReference>
<proteinExistence type="predicted"/>
<keyword evidence="2" id="KW-1185">Reference proteome</keyword>
<dbReference type="Proteomes" id="UP000322667">
    <property type="component" value="Chromosome D02"/>
</dbReference>
<protein>
    <submittedName>
        <fullName evidence="1">Uncharacterized protein</fullName>
    </submittedName>
</protein>
<organism evidence="1 2">
    <name type="scientific">Gossypium tomentosum</name>
    <name type="common">Hawaiian cotton</name>
    <name type="synonym">Gossypium sandvicense</name>
    <dbReference type="NCBI Taxonomy" id="34277"/>
    <lineage>
        <taxon>Eukaryota</taxon>
        <taxon>Viridiplantae</taxon>
        <taxon>Streptophyta</taxon>
        <taxon>Embryophyta</taxon>
        <taxon>Tracheophyta</taxon>
        <taxon>Spermatophyta</taxon>
        <taxon>Magnoliopsida</taxon>
        <taxon>eudicotyledons</taxon>
        <taxon>Gunneridae</taxon>
        <taxon>Pentapetalae</taxon>
        <taxon>rosids</taxon>
        <taxon>malvids</taxon>
        <taxon>Malvales</taxon>
        <taxon>Malvaceae</taxon>
        <taxon>Malvoideae</taxon>
        <taxon>Gossypium</taxon>
    </lineage>
</organism>
<name>A0A5D2LXZ5_GOSTO</name>
<reference evidence="1 2" key="1">
    <citation type="submission" date="2019-07" db="EMBL/GenBank/DDBJ databases">
        <title>WGS assembly of Gossypium tomentosum.</title>
        <authorList>
            <person name="Chen Z.J."/>
            <person name="Sreedasyam A."/>
            <person name="Ando A."/>
            <person name="Song Q."/>
            <person name="De L."/>
            <person name="Hulse-Kemp A."/>
            <person name="Ding M."/>
            <person name="Ye W."/>
            <person name="Kirkbride R."/>
            <person name="Jenkins J."/>
            <person name="Plott C."/>
            <person name="Lovell J."/>
            <person name="Lin Y.-M."/>
            <person name="Vaughn R."/>
            <person name="Liu B."/>
            <person name="Li W."/>
            <person name="Simpson S."/>
            <person name="Scheffler B."/>
            <person name="Saski C."/>
            <person name="Grover C."/>
            <person name="Hu G."/>
            <person name="Conover J."/>
            <person name="Carlson J."/>
            <person name="Shu S."/>
            <person name="Boston L."/>
            <person name="Williams M."/>
            <person name="Peterson D."/>
            <person name="Mcgee K."/>
            <person name="Jones D."/>
            <person name="Wendel J."/>
            <person name="Stelly D."/>
            <person name="Grimwood J."/>
            <person name="Schmutz J."/>
        </authorList>
    </citation>
    <scope>NUCLEOTIDE SEQUENCE [LARGE SCALE GENOMIC DNA]</scope>
    <source>
        <strain evidence="1">7179.01</strain>
    </source>
</reference>
<accession>A0A5D2LXZ5</accession>
<gene>
    <name evidence="1" type="ORF">ES332_D02G165300v1</name>
</gene>
<sequence>MGRRYLPSPPTLIHCLSRWSNRLLHREYSDLSKRKNNHFLDGHIYRKKKNTVGKASDYTQCTLPLINTCEKS</sequence>
<evidence type="ECO:0000313" key="1">
    <source>
        <dbReference type="EMBL" id="TYH83937.1"/>
    </source>
</evidence>
<dbReference type="AlphaFoldDB" id="A0A5D2LXZ5"/>
<evidence type="ECO:0000313" key="2">
    <source>
        <dbReference type="Proteomes" id="UP000322667"/>
    </source>
</evidence>